<dbReference type="SMART" id="SM01192">
    <property type="entry name" value="Enolase_C"/>
    <property type="match status" value="1"/>
</dbReference>
<comment type="cofactor">
    <cofactor evidence="10">
        <name>Mg(2+)</name>
        <dbReference type="ChEBI" id="CHEBI:18420"/>
    </cofactor>
    <text evidence="10">Binds a second Mg(2+) ion via substrate during catalysis.</text>
</comment>
<feature type="active site" description="Proton acceptor" evidence="10">
    <location>
        <position position="342"/>
    </location>
</feature>
<dbReference type="SUPFAM" id="SSF54826">
    <property type="entry name" value="Enolase N-terminal domain-like"/>
    <property type="match status" value="1"/>
</dbReference>
<evidence type="ECO:0000313" key="13">
    <source>
        <dbReference type="EMBL" id="GLK73766.1"/>
    </source>
</evidence>
<feature type="binding site" evidence="10">
    <location>
        <position position="372"/>
    </location>
    <ligand>
        <name>(2R)-2-phosphoglycerate</name>
        <dbReference type="ChEBI" id="CHEBI:58289"/>
    </ligand>
</feature>
<name>A0A9W6N119_9HYPH</name>
<feature type="binding site" evidence="10">
    <location>
        <position position="246"/>
    </location>
    <ligand>
        <name>Mg(2+)</name>
        <dbReference type="ChEBI" id="CHEBI:18420"/>
    </ligand>
</feature>
<evidence type="ECO:0000256" key="9">
    <source>
        <dbReference type="ARBA" id="ARBA00045763"/>
    </source>
</evidence>
<dbReference type="GO" id="GO:0000015">
    <property type="term" value="C:phosphopyruvate hydratase complex"/>
    <property type="evidence" value="ECO:0007669"/>
    <property type="project" value="InterPro"/>
</dbReference>
<sequence>MNRIVAILGDEILDSRGYPTLRVEVRLQSGIAALASVPSGASTGEGEAHELRDGDPKRYGGRGVLKAIANLEEIGRVIRGHDPTNQADIDRLLIEADGTETKSRLGANAIVGTSMAVARAGAQASGRPLYAYLASSTSANPASYRLPVPMMNVINGGAHAANSLDFQEFMIVPHGAPSFREAMRWGSQTYHALRTLLNEKGLSVGVGDEGGFAPNLAGNDAACSLIVEAIERAGFIPGEQIALALDPAASSFWRNDTYDLRKSGVGPIDSGGLQAIYKDWIKRFPIVSIEDGFGEHDWPAFQAQTAELGRSIQIVGDDLYVTNPKLIDRGVAEKTTNAVLIKLNQIGTVTETIAAISACRAAGWNYVISHRSGETDDPFIADFAVAMNGGQIKAGAPCRGERLAKYNRLLEIEREVAGQSFYLSPFAPVYSQSKDVARTAASSTAPGHDVVAVIEEASTARRCLTVAQRAAELGGALSLSALHICVDPAKLIAAAEEIDLQKMREMQEGTAQERLRQARYVFEGWLAFSGARVKWLEHVGNVTSSLIAEVEDAALIAVAQPHNLDSADALHAAIFNTGRPVLFVPTEGSLPPSLGEHIVIAWKPRTQARKAIMRTIPWLRAAKHITVVTVDEPEASQDCAEVLGILKDHGKSADVRHVRTDPGQHIGVRLLTEAEAVGADAIVMGAFRFGQIFEWVFGGVTHEVLRRTRLPVFLMH</sequence>
<evidence type="ECO:0000256" key="5">
    <source>
        <dbReference type="ARBA" id="ARBA00022525"/>
    </source>
</evidence>
<feature type="binding site" evidence="10">
    <location>
        <position position="342"/>
    </location>
    <ligand>
        <name>(2R)-2-phosphoglycerate</name>
        <dbReference type="ChEBI" id="CHEBI:58289"/>
    </ligand>
</feature>
<feature type="binding site" evidence="10">
    <location>
        <position position="317"/>
    </location>
    <ligand>
        <name>Mg(2+)</name>
        <dbReference type="ChEBI" id="CHEBI:18420"/>
    </ligand>
</feature>
<feature type="active site" description="Proton donor" evidence="10">
    <location>
        <position position="209"/>
    </location>
</feature>
<dbReference type="PRINTS" id="PR00148">
    <property type="entry name" value="ENOLASE"/>
</dbReference>
<dbReference type="InterPro" id="IPR020811">
    <property type="entry name" value="Enolase_N"/>
</dbReference>
<dbReference type="PANTHER" id="PTHR11902">
    <property type="entry name" value="ENOLASE"/>
    <property type="match status" value="1"/>
</dbReference>
<dbReference type="CDD" id="cd00293">
    <property type="entry name" value="USP-like"/>
    <property type="match status" value="1"/>
</dbReference>
<dbReference type="EMBL" id="BSFJ01000033">
    <property type="protein sequence ID" value="GLK73766.1"/>
    <property type="molecule type" value="Genomic_DNA"/>
</dbReference>
<dbReference type="SUPFAM" id="SSF52402">
    <property type="entry name" value="Adenine nucleotide alpha hydrolases-like"/>
    <property type="match status" value="2"/>
</dbReference>
<evidence type="ECO:0000256" key="2">
    <source>
        <dbReference type="ARBA" id="ARBA00009604"/>
    </source>
</evidence>
<dbReference type="PANTHER" id="PTHR11902:SF1">
    <property type="entry name" value="ENOLASE"/>
    <property type="match status" value="1"/>
</dbReference>
<evidence type="ECO:0000256" key="10">
    <source>
        <dbReference type="HAMAP-Rule" id="MF_00318"/>
    </source>
</evidence>
<dbReference type="GO" id="GO:0009986">
    <property type="term" value="C:cell surface"/>
    <property type="evidence" value="ECO:0007669"/>
    <property type="project" value="UniProtKB-SubCell"/>
</dbReference>
<evidence type="ECO:0000259" key="12">
    <source>
        <dbReference type="SMART" id="SM01193"/>
    </source>
</evidence>
<feature type="binding site" evidence="10">
    <location>
        <position position="290"/>
    </location>
    <ligand>
        <name>Mg(2+)</name>
        <dbReference type="ChEBI" id="CHEBI:18420"/>
    </ligand>
</feature>
<comment type="similarity">
    <text evidence="2 10">Belongs to the enolase family.</text>
</comment>
<feature type="binding site" evidence="10">
    <location>
        <position position="393"/>
    </location>
    <ligand>
        <name>(2R)-2-phosphoglycerate</name>
        <dbReference type="ChEBI" id="CHEBI:58289"/>
    </ligand>
</feature>
<dbReference type="Pfam" id="PF03952">
    <property type="entry name" value="Enolase_N"/>
    <property type="match status" value="1"/>
</dbReference>
<dbReference type="NCBIfam" id="TIGR01060">
    <property type="entry name" value="eno"/>
    <property type="match status" value="1"/>
</dbReference>
<feature type="domain" description="Enolase N-terminal" evidence="12">
    <location>
        <begin position="4"/>
        <end position="133"/>
    </location>
</feature>
<evidence type="ECO:0000256" key="1">
    <source>
        <dbReference type="ARBA" id="ARBA00005031"/>
    </source>
</evidence>
<evidence type="ECO:0000256" key="3">
    <source>
        <dbReference type="ARBA" id="ARBA00012058"/>
    </source>
</evidence>
<dbReference type="GO" id="GO:0005576">
    <property type="term" value="C:extracellular region"/>
    <property type="evidence" value="ECO:0007669"/>
    <property type="project" value="UniProtKB-SubCell"/>
</dbReference>
<dbReference type="SFLD" id="SFLDS00001">
    <property type="entry name" value="Enolase"/>
    <property type="match status" value="1"/>
</dbReference>
<dbReference type="SUPFAM" id="SSF51604">
    <property type="entry name" value="Enolase C-terminal domain-like"/>
    <property type="match status" value="1"/>
</dbReference>
<dbReference type="Gene3D" id="3.40.50.12370">
    <property type="match status" value="1"/>
</dbReference>
<evidence type="ECO:0000256" key="4">
    <source>
        <dbReference type="ARBA" id="ARBA00017068"/>
    </source>
</evidence>
<evidence type="ECO:0000256" key="8">
    <source>
        <dbReference type="ARBA" id="ARBA00023239"/>
    </source>
</evidence>
<keyword evidence="6 10" id="KW-0460">Magnesium</keyword>
<dbReference type="CDD" id="cd03313">
    <property type="entry name" value="enolase"/>
    <property type="match status" value="1"/>
</dbReference>
<dbReference type="SFLD" id="SFLDG00178">
    <property type="entry name" value="enolase"/>
    <property type="match status" value="1"/>
</dbReference>
<dbReference type="GO" id="GO:0006096">
    <property type="term" value="P:glycolytic process"/>
    <property type="evidence" value="ECO:0007669"/>
    <property type="project" value="UniProtKB-UniRule"/>
</dbReference>
<comment type="catalytic activity">
    <reaction evidence="10">
        <text>(2R)-2-phosphoglycerate = phosphoenolpyruvate + H2O</text>
        <dbReference type="Rhea" id="RHEA:10164"/>
        <dbReference type="ChEBI" id="CHEBI:15377"/>
        <dbReference type="ChEBI" id="CHEBI:58289"/>
        <dbReference type="ChEBI" id="CHEBI:58702"/>
        <dbReference type="EC" id="4.2.1.11"/>
    </reaction>
</comment>
<gene>
    <name evidence="10" type="primary">eno</name>
    <name evidence="13" type="ORF">GCM10017643_38840</name>
</gene>
<dbReference type="EC" id="4.2.1.11" evidence="3 10"/>
<keyword evidence="8 10" id="KW-0456">Lyase</keyword>
<evidence type="ECO:0000259" key="11">
    <source>
        <dbReference type="SMART" id="SM01192"/>
    </source>
</evidence>
<feature type="binding site" evidence="10">
    <location>
        <position position="371"/>
    </location>
    <ligand>
        <name>(2R)-2-phosphoglycerate</name>
        <dbReference type="ChEBI" id="CHEBI:58289"/>
    </ligand>
</feature>
<dbReference type="Gene3D" id="3.30.390.10">
    <property type="entry name" value="Enolase-like, N-terminal domain"/>
    <property type="match status" value="1"/>
</dbReference>
<organism evidence="13 14">
    <name type="scientific">Ancylobacter dichloromethanicus</name>
    <dbReference type="NCBI Taxonomy" id="518825"/>
    <lineage>
        <taxon>Bacteria</taxon>
        <taxon>Pseudomonadati</taxon>
        <taxon>Pseudomonadota</taxon>
        <taxon>Alphaproteobacteria</taxon>
        <taxon>Hyphomicrobiales</taxon>
        <taxon>Xanthobacteraceae</taxon>
        <taxon>Ancylobacter</taxon>
    </lineage>
</organism>
<comment type="caution">
    <text evidence="13">The sequence shown here is derived from an EMBL/GenBank/DDBJ whole genome shotgun (WGS) entry which is preliminary data.</text>
</comment>
<dbReference type="InterPro" id="IPR036849">
    <property type="entry name" value="Enolase-like_C_sf"/>
</dbReference>
<feature type="domain" description="Enolase C-terminal TIM barrel" evidence="11">
    <location>
        <begin position="143"/>
        <end position="423"/>
    </location>
</feature>
<dbReference type="RefSeq" id="WP_213376005.1">
    <property type="nucleotide sequence ID" value="NZ_JAHBGC010000054.1"/>
</dbReference>
<keyword evidence="10" id="KW-0479">Metal-binding</keyword>
<dbReference type="InterPro" id="IPR020810">
    <property type="entry name" value="Enolase_C"/>
</dbReference>
<evidence type="ECO:0000256" key="7">
    <source>
        <dbReference type="ARBA" id="ARBA00023152"/>
    </source>
</evidence>
<dbReference type="GO" id="GO:0000287">
    <property type="term" value="F:magnesium ion binding"/>
    <property type="evidence" value="ECO:0007669"/>
    <property type="project" value="UniProtKB-UniRule"/>
</dbReference>
<comment type="pathway">
    <text evidence="1 10">Carbohydrate degradation; glycolysis; pyruvate from D-glyceraldehyde 3-phosphate: step 4/5.</text>
</comment>
<keyword evidence="14" id="KW-1185">Reference proteome</keyword>
<dbReference type="Proteomes" id="UP001143370">
    <property type="component" value="Unassembled WGS sequence"/>
</dbReference>
<protein>
    <recommendedName>
        <fullName evidence="4 10">Enolase</fullName>
        <ecNumber evidence="3 10">4.2.1.11</ecNumber>
    </recommendedName>
    <alternativeName>
        <fullName evidence="10">2-phospho-D-glycerate hydro-lyase</fullName>
    </alternativeName>
    <alternativeName>
        <fullName evidence="10">2-phosphoglycerate dehydratase</fullName>
    </alternativeName>
</protein>
<reference evidence="13" key="1">
    <citation type="journal article" date="2014" name="Int. J. Syst. Evol. Microbiol.">
        <title>Complete genome sequence of Corynebacterium casei LMG S-19264T (=DSM 44701T), isolated from a smear-ripened cheese.</title>
        <authorList>
            <consortium name="US DOE Joint Genome Institute (JGI-PGF)"/>
            <person name="Walter F."/>
            <person name="Albersmeier A."/>
            <person name="Kalinowski J."/>
            <person name="Ruckert C."/>
        </authorList>
    </citation>
    <scope>NUCLEOTIDE SEQUENCE</scope>
    <source>
        <strain evidence="13">VKM B-2484</strain>
    </source>
</reference>
<dbReference type="InterPro" id="IPR000941">
    <property type="entry name" value="Enolase"/>
</dbReference>
<accession>A0A9W6N119</accession>
<dbReference type="InterPro" id="IPR020809">
    <property type="entry name" value="Enolase_CS"/>
</dbReference>
<dbReference type="HAMAP" id="MF_00318">
    <property type="entry name" value="Enolase"/>
    <property type="match status" value="1"/>
</dbReference>
<dbReference type="InterPro" id="IPR029017">
    <property type="entry name" value="Enolase-like_N"/>
</dbReference>
<reference evidence="13" key="2">
    <citation type="submission" date="2023-01" db="EMBL/GenBank/DDBJ databases">
        <authorList>
            <person name="Sun Q."/>
            <person name="Evtushenko L."/>
        </authorList>
    </citation>
    <scope>NUCLEOTIDE SEQUENCE</scope>
    <source>
        <strain evidence="13">VKM B-2484</strain>
    </source>
</reference>
<keyword evidence="5 10" id="KW-0964">Secreted</keyword>
<dbReference type="Pfam" id="PF00113">
    <property type="entry name" value="Enolase_C"/>
    <property type="match status" value="1"/>
</dbReference>
<evidence type="ECO:0000256" key="6">
    <source>
        <dbReference type="ARBA" id="ARBA00022842"/>
    </source>
</evidence>
<comment type="subcellular location">
    <subcellularLocation>
        <location evidence="10">Cytoplasm</location>
    </subcellularLocation>
    <subcellularLocation>
        <location evidence="10">Secreted</location>
    </subcellularLocation>
    <subcellularLocation>
        <location evidence="10">Cell surface</location>
    </subcellularLocation>
    <text evidence="10">Fractions of enolase are present in both the cytoplasm and on the cell surface.</text>
</comment>
<keyword evidence="10" id="KW-0963">Cytoplasm</keyword>
<dbReference type="SFLD" id="SFLDF00002">
    <property type="entry name" value="enolase"/>
    <property type="match status" value="1"/>
</dbReference>
<feature type="binding site" evidence="10">
    <location>
        <position position="167"/>
    </location>
    <ligand>
        <name>(2R)-2-phosphoglycerate</name>
        <dbReference type="ChEBI" id="CHEBI:58289"/>
    </ligand>
</feature>
<dbReference type="AlphaFoldDB" id="A0A9W6N119"/>
<dbReference type="PROSITE" id="PS00164">
    <property type="entry name" value="ENOLASE"/>
    <property type="match status" value="1"/>
</dbReference>
<dbReference type="GO" id="GO:0004634">
    <property type="term" value="F:phosphopyruvate hydratase activity"/>
    <property type="evidence" value="ECO:0007669"/>
    <property type="project" value="UniProtKB-UniRule"/>
</dbReference>
<dbReference type="SMART" id="SM01193">
    <property type="entry name" value="Enolase_N"/>
    <property type="match status" value="1"/>
</dbReference>
<proteinExistence type="inferred from homology"/>
<keyword evidence="7 10" id="KW-0324">Glycolysis</keyword>
<comment type="function">
    <text evidence="9 10">Catalyzes the reversible conversion of 2-phosphoglycerate (2-PG) into phosphoenolpyruvate (PEP). It is essential for the degradation of carbohydrates via glycolysis.</text>
</comment>
<evidence type="ECO:0000313" key="14">
    <source>
        <dbReference type="Proteomes" id="UP001143370"/>
    </source>
</evidence>
<dbReference type="Gene3D" id="3.20.20.120">
    <property type="entry name" value="Enolase-like C-terminal domain"/>
    <property type="match status" value="1"/>
</dbReference>